<sequence>MSRLASRPSILRKGEYSNALLGAAIFENGSLSALVVSQGRGRLGEAKVLLGAAAAEVDASLDKHVQVRISSMQ</sequence>
<reference evidence="1 2" key="1">
    <citation type="submission" date="2019-05" db="EMBL/GenBank/DDBJ databases">
        <title>Another draft genome of Portunus trituberculatus and its Hox gene families provides insights of decapod evolution.</title>
        <authorList>
            <person name="Jeong J.-H."/>
            <person name="Song I."/>
            <person name="Kim S."/>
            <person name="Choi T."/>
            <person name="Kim D."/>
            <person name="Ryu S."/>
            <person name="Kim W."/>
        </authorList>
    </citation>
    <scope>NUCLEOTIDE SEQUENCE [LARGE SCALE GENOMIC DNA]</scope>
    <source>
        <tissue evidence="1">Muscle</tissue>
    </source>
</reference>
<dbReference type="AlphaFoldDB" id="A0A5B7EZC3"/>
<evidence type="ECO:0000313" key="1">
    <source>
        <dbReference type="EMBL" id="MPC37674.1"/>
    </source>
</evidence>
<organism evidence="1 2">
    <name type="scientific">Portunus trituberculatus</name>
    <name type="common">Swimming crab</name>
    <name type="synonym">Neptunus trituberculatus</name>
    <dbReference type="NCBI Taxonomy" id="210409"/>
    <lineage>
        <taxon>Eukaryota</taxon>
        <taxon>Metazoa</taxon>
        <taxon>Ecdysozoa</taxon>
        <taxon>Arthropoda</taxon>
        <taxon>Crustacea</taxon>
        <taxon>Multicrustacea</taxon>
        <taxon>Malacostraca</taxon>
        <taxon>Eumalacostraca</taxon>
        <taxon>Eucarida</taxon>
        <taxon>Decapoda</taxon>
        <taxon>Pleocyemata</taxon>
        <taxon>Brachyura</taxon>
        <taxon>Eubrachyura</taxon>
        <taxon>Portunoidea</taxon>
        <taxon>Portunidae</taxon>
        <taxon>Portuninae</taxon>
        <taxon>Portunus</taxon>
    </lineage>
</organism>
<evidence type="ECO:0000313" key="2">
    <source>
        <dbReference type="Proteomes" id="UP000324222"/>
    </source>
</evidence>
<comment type="caution">
    <text evidence="1">The sequence shown here is derived from an EMBL/GenBank/DDBJ whole genome shotgun (WGS) entry which is preliminary data.</text>
</comment>
<gene>
    <name evidence="1" type="ORF">E2C01_031165</name>
</gene>
<dbReference type="EMBL" id="VSRR010003850">
    <property type="protein sequence ID" value="MPC37674.1"/>
    <property type="molecule type" value="Genomic_DNA"/>
</dbReference>
<accession>A0A5B7EZC3</accession>
<keyword evidence="2" id="KW-1185">Reference proteome</keyword>
<name>A0A5B7EZC3_PORTR</name>
<dbReference type="Proteomes" id="UP000324222">
    <property type="component" value="Unassembled WGS sequence"/>
</dbReference>
<proteinExistence type="predicted"/>
<protein>
    <submittedName>
        <fullName evidence="1">Uncharacterized protein</fullName>
    </submittedName>
</protein>